<reference evidence="2" key="1">
    <citation type="journal article" date="2011" name="PLoS Genet.">
        <title>Genomic analysis of the necrotrophic fungal pathogens Sclerotinia sclerotiorum and Botrytis cinerea.</title>
        <authorList>
            <person name="Amselem J."/>
            <person name="Cuomo C.A."/>
            <person name="van Kan J.A."/>
            <person name="Viaud M."/>
            <person name="Benito E.P."/>
            <person name="Couloux A."/>
            <person name="Coutinho P.M."/>
            <person name="de Vries R.P."/>
            <person name="Dyer P.S."/>
            <person name="Fillinger S."/>
            <person name="Fournier E."/>
            <person name="Gout L."/>
            <person name="Hahn M."/>
            <person name="Kohn L."/>
            <person name="Lapalu N."/>
            <person name="Plummer K.M."/>
            <person name="Pradier J.M."/>
            <person name="Quevillon E."/>
            <person name="Sharon A."/>
            <person name="Simon A."/>
            <person name="ten Have A."/>
            <person name="Tudzynski B."/>
            <person name="Tudzynski P."/>
            <person name="Wincker P."/>
            <person name="Andrew M."/>
            <person name="Anthouard V."/>
            <person name="Beever R.E."/>
            <person name="Beffa R."/>
            <person name="Benoit I."/>
            <person name="Bouzid O."/>
            <person name="Brault B."/>
            <person name="Chen Z."/>
            <person name="Choquer M."/>
            <person name="Collemare J."/>
            <person name="Cotton P."/>
            <person name="Danchin E.G."/>
            <person name="Da Silva C."/>
            <person name="Gautier A."/>
            <person name="Giraud C."/>
            <person name="Giraud T."/>
            <person name="Gonzalez C."/>
            <person name="Grossetete S."/>
            <person name="Guldener U."/>
            <person name="Henrissat B."/>
            <person name="Howlett B.J."/>
            <person name="Kodira C."/>
            <person name="Kretschmer M."/>
            <person name="Lappartient A."/>
            <person name="Leroch M."/>
            <person name="Levis C."/>
            <person name="Mauceli E."/>
            <person name="Neuveglise C."/>
            <person name="Oeser B."/>
            <person name="Pearson M."/>
            <person name="Poulain J."/>
            <person name="Poussereau N."/>
            <person name="Quesneville H."/>
            <person name="Rascle C."/>
            <person name="Schumacher J."/>
            <person name="Segurens B."/>
            <person name="Sexton A."/>
            <person name="Silva E."/>
            <person name="Sirven C."/>
            <person name="Soanes D.M."/>
            <person name="Talbot N.J."/>
            <person name="Templeton M."/>
            <person name="Yandava C."/>
            <person name="Yarden O."/>
            <person name="Zeng Q."/>
            <person name="Rollins J.A."/>
            <person name="Lebrun M.H."/>
            <person name="Dickman M."/>
        </authorList>
    </citation>
    <scope>NUCLEOTIDE SEQUENCE [LARGE SCALE GENOMIC DNA]</scope>
    <source>
        <strain evidence="2">T4</strain>
    </source>
</reference>
<sequence length="77" mass="8606">MSTVQILPALPLISLGRGHGIFEVAIGQTERIRPKFTEETRVCCFLPQRTCVRIRLISAVVGLGVQSWRDTLTEKVL</sequence>
<dbReference type="AlphaFoldDB" id="G2YKR7"/>
<name>G2YKR7_BOTF4</name>
<evidence type="ECO:0000313" key="2">
    <source>
        <dbReference type="Proteomes" id="UP000008177"/>
    </source>
</evidence>
<protein>
    <submittedName>
        <fullName evidence="1">Uncharacterized protein</fullName>
    </submittedName>
</protein>
<gene>
    <name evidence="1" type="ORF">BofuT4_uP080100.1</name>
</gene>
<dbReference type="EMBL" id="FQ790341">
    <property type="protein sequence ID" value="CCD52215.1"/>
    <property type="molecule type" value="Genomic_DNA"/>
</dbReference>
<dbReference type="InParanoid" id="G2YKR7"/>
<proteinExistence type="predicted"/>
<evidence type="ECO:0000313" key="1">
    <source>
        <dbReference type="EMBL" id="CCD52215.1"/>
    </source>
</evidence>
<accession>G2YKR7</accession>
<dbReference type="HOGENOM" id="CLU_2637794_0_0_1"/>
<organism evidence="1 2">
    <name type="scientific">Botryotinia fuckeliana (strain T4)</name>
    <name type="common">Noble rot fungus</name>
    <name type="synonym">Botrytis cinerea</name>
    <dbReference type="NCBI Taxonomy" id="999810"/>
    <lineage>
        <taxon>Eukaryota</taxon>
        <taxon>Fungi</taxon>
        <taxon>Dikarya</taxon>
        <taxon>Ascomycota</taxon>
        <taxon>Pezizomycotina</taxon>
        <taxon>Leotiomycetes</taxon>
        <taxon>Helotiales</taxon>
        <taxon>Sclerotiniaceae</taxon>
        <taxon>Botrytis</taxon>
    </lineage>
</organism>
<dbReference type="Proteomes" id="UP000008177">
    <property type="component" value="Unplaced contigs"/>
</dbReference>